<reference evidence="1" key="2">
    <citation type="submission" date="2014-02" db="EMBL/GenBank/DDBJ databases">
        <title>Complete DNA sequence of /Kuraishia capsulata/ illustrates novel genomic features among budding yeasts (/Saccharomycotina/).</title>
        <authorList>
            <person name="Morales L."/>
            <person name="Noel B."/>
            <person name="Porcel B."/>
            <person name="Marcet-Houben M."/>
            <person name="Hullo M-F."/>
            <person name="Sacerdot C."/>
            <person name="Tekaia F."/>
            <person name="Leh-Louis V."/>
            <person name="Despons L."/>
            <person name="Khanna V."/>
            <person name="Aury J-M."/>
            <person name="Barbe V."/>
            <person name="Couloux A."/>
            <person name="Labadie K."/>
            <person name="Pelletier E."/>
            <person name="Souciet J-L."/>
            <person name="Boekhout T."/>
            <person name="Gabaldon T."/>
            <person name="Wincker P."/>
            <person name="Dujon B."/>
        </authorList>
    </citation>
    <scope>NUCLEOTIDE SEQUENCE</scope>
    <source>
        <strain evidence="1">CBS 1993</strain>
    </source>
</reference>
<keyword evidence="2" id="KW-1185">Reference proteome</keyword>
<dbReference type="GO" id="GO:0016616">
    <property type="term" value="F:oxidoreductase activity, acting on the CH-OH group of donors, NAD or NADP as acceptor"/>
    <property type="evidence" value="ECO:0007669"/>
    <property type="project" value="TreeGrafter"/>
</dbReference>
<dbReference type="PANTHER" id="PTHR45458:SF3">
    <property type="entry name" value="CHAIN DEHYDROGENASE (ATSC), PUTATIVE-RELATED"/>
    <property type="match status" value="1"/>
</dbReference>
<dbReference type="PRINTS" id="PR00081">
    <property type="entry name" value="GDHRDH"/>
</dbReference>
<evidence type="ECO:0008006" key="3">
    <source>
        <dbReference type="Google" id="ProtNLM"/>
    </source>
</evidence>
<dbReference type="Pfam" id="PF00106">
    <property type="entry name" value="adh_short"/>
    <property type="match status" value="1"/>
</dbReference>
<dbReference type="Gene3D" id="3.40.50.720">
    <property type="entry name" value="NAD(P)-binding Rossmann-like Domain"/>
    <property type="match status" value="1"/>
</dbReference>
<dbReference type="Proteomes" id="UP000019384">
    <property type="component" value="Unassembled WGS sequence"/>
</dbReference>
<gene>
    <name evidence="1" type="ORF">KUCA_T00000909001</name>
</gene>
<name>W6MK35_9ASCO</name>
<dbReference type="OrthoDB" id="9876299at2759"/>
<evidence type="ECO:0000313" key="1">
    <source>
        <dbReference type="EMBL" id="CDK24942.1"/>
    </source>
</evidence>
<dbReference type="EMBL" id="HG793125">
    <property type="protein sequence ID" value="CDK24942.1"/>
    <property type="molecule type" value="Genomic_DNA"/>
</dbReference>
<dbReference type="SUPFAM" id="SSF51735">
    <property type="entry name" value="NAD(P)-binding Rossmann-fold domains"/>
    <property type="match status" value="1"/>
</dbReference>
<protein>
    <recommendedName>
        <fullName evidence="3">NAD(P)-binding protein</fullName>
    </recommendedName>
</protein>
<dbReference type="InterPro" id="IPR036291">
    <property type="entry name" value="NAD(P)-bd_dom_sf"/>
</dbReference>
<dbReference type="GeneID" id="34518345"/>
<dbReference type="AlphaFoldDB" id="W6MK35"/>
<dbReference type="HOGENOM" id="CLU_010194_9_1_1"/>
<dbReference type="InterPro" id="IPR002347">
    <property type="entry name" value="SDR_fam"/>
</dbReference>
<reference evidence="1" key="1">
    <citation type="submission" date="2013-12" db="EMBL/GenBank/DDBJ databases">
        <authorList>
            <person name="Genoscope - CEA"/>
        </authorList>
    </citation>
    <scope>NUCLEOTIDE SEQUENCE</scope>
    <source>
        <strain evidence="1">CBS 1993</strain>
    </source>
</reference>
<sequence>MSQQTVYLVTGANRGIGLQIVTQLAANPSNTVYGTARNLAGAADLKALASKHSNFKPLEADVVKPETLKKAAAVVANESGHIDVLLANAGVGDSVSQVKDLSKDALSYHWEVNTWGSVSTYQAFRTLLLTSKQKKLVFVSTLLGSVNDYLPIPTTAYGASKASLNYLVRAIASESKEEGLIVLSIHPGLVATDMSAAIDEKVNFAKLGISTITPKESAEGIIAQVEKLTETDQFLDYTGAVHQW</sequence>
<dbReference type="PANTHER" id="PTHR45458">
    <property type="entry name" value="SHORT-CHAIN DEHYDROGENASE/REDUCTASE SDR"/>
    <property type="match status" value="1"/>
</dbReference>
<accession>W6MK35</accession>
<organism evidence="1 2">
    <name type="scientific">Kuraishia capsulata CBS 1993</name>
    <dbReference type="NCBI Taxonomy" id="1382522"/>
    <lineage>
        <taxon>Eukaryota</taxon>
        <taxon>Fungi</taxon>
        <taxon>Dikarya</taxon>
        <taxon>Ascomycota</taxon>
        <taxon>Saccharomycotina</taxon>
        <taxon>Pichiomycetes</taxon>
        <taxon>Pichiales</taxon>
        <taxon>Pichiaceae</taxon>
        <taxon>Kuraishia</taxon>
    </lineage>
</organism>
<evidence type="ECO:0000313" key="2">
    <source>
        <dbReference type="Proteomes" id="UP000019384"/>
    </source>
</evidence>
<dbReference type="InterPro" id="IPR052184">
    <property type="entry name" value="SDR_enzymes"/>
</dbReference>
<dbReference type="RefSeq" id="XP_022456957.1">
    <property type="nucleotide sequence ID" value="XM_022605494.1"/>
</dbReference>
<proteinExistence type="predicted"/>
<dbReference type="CDD" id="cd05325">
    <property type="entry name" value="carb_red_sniffer_like_SDR_c"/>
    <property type="match status" value="1"/>
</dbReference>